<dbReference type="EMBL" id="CZQE01000103">
    <property type="protein sequence ID" value="CUS44045.1"/>
    <property type="molecule type" value="Genomic_DNA"/>
</dbReference>
<dbReference type="AlphaFoldDB" id="A0A160TGR9"/>
<protein>
    <submittedName>
        <fullName evidence="2">Uncharacterized protein</fullName>
    </submittedName>
</protein>
<reference evidence="2" key="1">
    <citation type="submission" date="2015-10" db="EMBL/GenBank/DDBJ databases">
        <authorList>
            <person name="Gilbert D.G."/>
        </authorList>
    </citation>
    <scope>NUCLEOTIDE SEQUENCE</scope>
</reference>
<sequence length="184" mass="18806">MGMTNEMSARGASTLWILLLTAASTITTLVLACATPFPALAALAAVHMHRRDGVLLMLAAWAVSQGIGFGMLHYPHDATTLGWAVALGTAAIVSALAASSIAGRLSSAFPVRLAFAYVASFVAFKAIVFLWSLGLGGAATALSPSIMANQFLRNGAILIGLLILYRALVALGVPAAPSVRTAAA</sequence>
<evidence type="ECO:0000256" key="1">
    <source>
        <dbReference type="SAM" id="Phobius"/>
    </source>
</evidence>
<organism evidence="2">
    <name type="scientific">hydrothermal vent metagenome</name>
    <dbReference type="NCBI Taxonomy" id="652676"/>
    <lineage>
        <taxon>unclassified sequences</taxon>
        <taxon>metagenomes</taxon>
        <taxon>ecological metagenomes</taxon>
    </lineage>
</organism>
<keyword evidence="1" id="KW-0472">Membrane</keyword>
<feature type="transmembrane region" description="Helical" evidence="1">
    <location>
        <begin position="15"/>
        <end position="46"/>
    </location>
</feature>
<keyword evidence="1" id="KW-0812">Transmembrane</keyword>
<feature type="transmembrane region" description="Helical" evidence="1">
    <location>
        <begin position="155"/>
        <end position="176"/>
    </location>
</feature>
<feature type="transmembrane region" description="Helical" evidence="1">
    <location>
        <begin position="114"/>
        <end position="135"/>
    </location>
</feature>
<accession>A0A160TGR9</accession>
<gene>
    <name evidence="2" type="ORF">MGWOODY_Smn2719</name>
</gene>
<name>A0A160TGR9_9ZZZZ</name>
<proteinExistence type="predicted"/>
<feature type="transmembrane region" description="Helical" evidence="1">
    <location>
        <begin position="53"/>
        <end position="74"/>
    </location>
</feature>
<keyword evidence="1" id="KW-1133">Transmembrane helix</keyword>
<evidence type="ECO:0000313" key="2">
    <source>
        <dbReference type="EMBL" id="CUS44045.1"/>
    </source>
</evidence>
<feature type="transmembrane region" description="Helical" evidence="1">
    <location>
        <begin position="80"/>
        <end position="102"/>
    </location>
</feature>